<accession>A0A839N8H9</accession>
<sequence length="270" mass="29657">MAAQLLAERRHDLEAVQHDALVQLVKCHLGEVAPQRDGGGLGDPAVTLYEDRQRKFYIEALFHIDVSTAIHDHAFSGAFIVTDGTCAHQKFEFEVDGSGSHLLGELSPTKADRIGPGTVLQIESGPRFVHRNLHLSKPTVTVVVRTEWDGIYQHTYTADGIRLPIKTSAENRVQLTMLRSLAQIDRGKALQFAVDAIAHTRSSEQAIRLIYAAWHHLSLDEVERMNLVMQSESALDGSVGALVRSAAQFGAPALADDLLAHAFLDEETAR</sequence>
<dbReference type="AlphaFoldDB" id="A0A839N8H9"/>
<comment type="caution">
    <text evidence="1">The sequence shown here is derived from an EMBL/GenBank/DDBJ whole genome shotgun (WGS) entry which is preliminary data.</text>
</comment>
<evidence type="ECO:0000313" key="2">
    <source>
        <dbReference type="Proteomes" id="UP000559182"/>
    </source>
</evidence>
<dbReference type="Proteomes" id="UP000559182">
    <property type="component" value="Unassembled WGS sequence"/>
</dbReference>
<organism evidence="1 2">
    <name type="scientific">Flexivirga oryzae</name>
    <dbReference type="NCBI Taxonomy" id="1794944"/>
    <lineage>
        <taxon>Bacteria</taxon>
        <taxon>Bacillati</taxon>
        <taxon>Actinomycetota</taxon>
        <taxon>Actinomycetes</taxon>
        <taxon>Micrococcales</taxon>
        <taxon>Dermacoccaceae</taxon>
        <taxon>Flexivirga</taxon>
    </lineage>
</organism>
<dbReference type="Gene3D" id="2.60.120.10">
    <property type="entry name" value="Jelly Rolls"/>
    <property type="match status" value="1"/>
</dbReference>
<keyword evidence="2" id="KW-1185">Reference proteome</keyword>
<proteinExistence type="predicted"/>
<dbReference type="InterPro" id="IPR014710">
    <property type="entry name" value="RmlC-like_jellyroll"/>
</dbReference>
<evidence type="ECO:0008006" key="3">
    <source>
        <dbReference type="Google" id="ProtNLM"/>
    </source>
</evidence>
<dbReference type="SUPFAM" id="SSF51182">
    <property type="entry name" value="RmlC-like cupins"/>
    <property type="match status" value="1"/>
</dbReference>
<reference evidence="1 2" key="1">
    <citation type="submission" date="2020-08" db="EMBL/GenBank/DDBJ databases">
        <title>Sequencing the genomes of 1000 actinobacteria strains.</title>
        <authorList>
            <person name="Klenk H.-P."/>
        </authorList>
    </citation>
    <scope>NUCLEOTIDE SEQUENCE [LARGE SCALE GENOMIC DNA]</scope>
    <source>
        <strain evidence="1 2">DSM 105369</strain>
    </source>
</reference>
<dbReference type="EMBL" id="JACHVQ010000001">
    <property type="protein sequence ID" value="MBB2890962.1"/>
    <property type="molecule type" value="Genomic_DNA"/>
</dbReference>
<dbReference type="RefSeq" id="WP_183319295.1">
    <property type="nucleotide sequence ID" value="NZ_JACHVQ010000001.1"/>
</dbReference>
<dbReference type="InterPro" id="IPR011051">
    <property type="entry name" value="RmlC_Cupin_sf"/>
</dbReference>
<protein>
    <recommendedName>
        <fullName evidence="3">Cysteine dioxygenase</fullName>
    </recommendedName>
</protein>
<evidence type="ECO:0000313" key="1">
    <source>
        <dbReference type="EMBL" id="MBB2890962.1"/>
    </source>
</evidence>
<name>A0A839N8H9_9MICO</name>
<gene>
    <name evidence="1" type="ORF">FHU39_000946</name>
</gene>